<reference evidence="4 5" key="1">
    <citation type="submission" date="2019-01" db="EMBL/GenBank/DDBJ databases">
        <title>Bacillus sp. M5HDSG1-1, whole genome shotgun sequence.</title>
        <authorList>
            <person name="Tuo L."/>
        </authorList>
    </citation>
    <scope>NUCLEOTIDE SEQUENCE [LARGE SCALE GENOMIC DNA]</scope>
    <source>
        <strain evidence="4 5">M5HDSG1-1</strain>
    </source>
</reference>
<protein>
    <submittedName>
        <fullName evidence="4">GNAT family N-acetyltransferase</fullName>
    </submittedName>
</protein>
<feature type="domain" description="N-acetyltransferase" evidence="3">
    <location>
        <begin position="13"/>
        <end position="158"/>
    </location>
</feature>
<name>A0A3S2TVM4_9BACI</name>
<dbReference type="PANTHER" id="PTHR43877">
    <property type="entry name" value="AMINOALKYLPHOSPHONATE N-ACETYLTRANSFERASE-RELATED-RELATED"/>
    <property type="match status" value="1"/>
</dbReference>
<keyword evidence="2" id="KW-0012">Acyltransferase</keyword>
<organism evidence="4 5">
    <name type="scientific">Niallia taxi</name>
    <dbReference type="NCBI Taxonomy" id="2499688"/>
    <lineage>
        <taxon>Bacteria</taxon>
        <taxon>Bacillati</taxon>
        <taxon>Bacillota</taxon>
        <taxon>Bacilli</taxon>
        <taxon>Bacillales</taxon>
        <taxon>Bacillaceae</taxon>
        <taxon>Niallia</taxon>
    </lineage>
</organism>
<accession>A0A3S2TVM4</accession>
<evidence type="ECO:0000256" key="1">
    <source>
        <dbReference type="ARBA" id="ARBA00022679"/>
    </source>
</evidence>
<dbReference type="PROSITE" id="PS51186">
    <property type="entry name" value="GNAT"/>
    <property type="match status" value="1"/>
</dbReference>
<evidence type="ECO:0000313" key="4">
    <source>
        <dbReference type="EMBL" id="RVT65466.1"/>
    </source>
</evidence>
<dbReference type="InterPro" id="IPR000182">
    <property type="entry name" value="GNAT_dom"/>
</dbReference>
<keyword evidence="5" id="KW-1185">Reference proteome</keyword>
<gene>
    <name evidence="4" type="ORF">EM808_08185</name>
</gene>
<dbReference type="Pfam" id="PF00583">
    <property type="entry name" value="Acetyltransf_1"/>
    <property type="match status" value="1"/>
</dbReference>
<dbReference type="EMBL" id="RZTZ01000002">
    <property type="protein sequence ID" value="RVT65466.1"/>
    <property type="molecule type" value="Genomic_DNA"/>
</dbReference>
<dbReference type="InterPro" id="IPR016181">
    <property type="entry name" value="Acyl_CoA_acyltransferase"/>
</dbReference>
<evidence type="ECO:0000313" key="5">
    <source>
        <dbReference type="Proteomes" id="UP000288024"/>
    </source>
</evidence>
<dbReference type="GO" id="GO:0016747">
    <property type="term" value="F:acyltransferase activity, transferring groups other than amino-acyl groups"/>
    <property type="evidence" value="ECO:0007669"/>
    <property type="project" value="InterPro"/>
</dbReference>
<dbReference type="InterPro" id="IPR050832">
    <property type="entry name" value="Bact_Acetyltransf"/>
</dbReference>
<keyword evidence="1 4" id="KW-0808">Transferase</keyword>
<evidence type="ECO:0000259" key="3">
    <source>
        <dbReference type="PROSITE" id="PS51186"/>
    </source>
</evidence>
<dbReference type="SUPFAM" id="SSF55729">
    <property type="entry name" value="Acyl-CoA N-acyltransferases (Nat)"/>
    <property type="match status" value="1"/>
</dbReference>
<dbReference type="Proteomes" id="UP000288024">
    <property type="component" value="Unassembled WGS sequence"/>
</dbReference>
<proteinExistence type="predicted"/>
<dbReference type="AlphaFoldDB" id="A0A3S2TVM4"/>
<dbReference type="Gene3D" id="3.40.630.30">
    <property type="match status" value="1"/>
</dbReference>
<sequence length="1027" mass="117558">MMMENTISSIQIVEYEDKFASSIAKMWNDSKDAWGGGVKTEEQIIEKHRSSDNLHTFLAMDNNQVVGYCGLSVYKEDIDSLYIPLLNVRPDYYGKKVGKLLLLHALKAVVAKKWPRLDLYTWAGNTKAVPLYKRCGFFWEEEDSNTHLMNFIPSVLNDSLLAPYIGKVDWYKDMLRTLELKPDGRQENGFTYYDYEWANSDTNLTASFERTGRGLSRVETDDFIIKLSLKDHELLEGENHEVKCYVKNKSGKQLSVEVSSCSNERVVCDFNHIYSVEKEVTTTNAFYLQAGPEPEKGKTFPTISVNVSVNGLMTTFKLGVNPKTPITIDTKAIPNVLQEGFETTVDLELENNLSVPALIELELPNNKYLSFHNPSCRIWLERKGKGYVSIPATVLSLGFFQEDIICRVKLENDEEKIIKKTISAGLKGAGERFFGENKNSYYIYNGTYHIRVFKADNVMKFGTNRIGELPFVMFAPMLGKPFSNELSKNKPVKTETTLEKTSIILALYFQSTAHPNIQIALRIQLYAEGIVKRWVTLENRQSSTASVHLQETFYHDWSELYFPLRDDVVVFNEADAVEPGDIASKDISENWYFSNDEVTPIGVYWTEGNKMTMEGWKMHLESMEGLEGCNSCSFPPIYMSIGAYTSWRDLEQAAKGTQSSHKALKGEINLAINENNPVIDESESLSVLFSSYRNNQADGEGELFVNGTSTFKKTLPVNKKIALPDEVTEWKTVNKVQTKITTDKRQSYFDTVLFRPYGEILQNRITAEGYEIYSIDNGIINFRAAPHYYPGLFSLKAQQTEWLDQAFPNLIPKSWWNPWAGGIKAGPPDLSVHSLLKEKTEAEFVQIKDNFANVWSGIRLDTDIIHHSKWKGLSYSQFYVTMPNIPILAIFVQIRNTAGKLMTEEEWHHNLFLKTGKESCVLHLHQKKNHNLIYTVGREEQEIILKDDFYITQSASNDKLHLLTDVNSKVQYYTNKEVIQLVSTNTCEREKNGYVHMQPSFLYFDEDSVPFHQLETVRKLQFRLTED</sequence>
<dbReference type="CDD" id="cd04301">
    <property type="entry name" value="NAT_SF"/>
    <property type="match status" value="1"/>
</dbReference>
<evidence type="ECO:0000256" key="2">
    <source>
        <dbReference type="ARBA" id="ARBA00023315"/>
    </source>
</evidence>
<comment type="caution">
    <text evidence="4">The sequence shown here is derived from an EMBL/GenBank/DDBJ whole genome shotgun (WGS) entry which is preliminary data.</text>
</comment>